<dbReference type="NCBIfam" id="TIGR00231">
    <property type="entry name" value="small_GTP"/>
    <property type="match status" value="1"/>
</dbReference>
<evidence type="ECO:0000256" key="4">
    <source>
        <dbReference type="ARBA" id="ARBA00023134"/>
    </source>
</evidence>
<keyword evidence="2" id="KW-0547">Nucleotide-binding</keyword>
<proteinExistence type="predicted"/>
<dbReference type="InterPro" id="IPR035647">
    <property type="entry name" value="EFG_III/V"/>
</dbReference>
<dbReference type="Proteomes" id="UP000611796">
    <property type="component" value="Unassembled WGS sequence"/>
</dbReference>
<dbReference type="SMART" id="SM00889">
    <property type="entry name" value="EFG_IV"/>
    <property type="match status" value="1"/>
</dbReference>
<evidence type="ECO:0000256" key="3">
    <source>
        <dbReference type="ARBA" id="ARBA00022917"/>
    </source>
</evidence>
<dbReference type="Pfam" id="PF22042">
    <property type="entry name" value="EF-G_D2"/>
    <property type="match status" value="1"/>
</dbReference>
<dbReference type="InterPro" id="IPR000640">
    <property type="entry name" value="EFG_V-like"/>
</dbReference>
<keyword evidence="8" id="KW-1185">Reference proteome</keyword>
<organism evidence="7 8">
    <name type="scientific">Paeniclostridium hominis</name>
    <dbReference type="NCBI Taxonomy" id="2764329"/>
    <lineage>
        <taxon>Bacteria</taxon>
        <taxon>Bacillati</taxon>
        <taxon>Bacillota</taxon>
        <taxon>Clostridia</taxon>
        <taxon>Peptostreptococcales</taxon>
        <taxon>Peptostreptococcaceae</taxon>
        <taxon>Paeniclostridium</taxon>
    </lineage>
</organism>
<dbReference type="Gene3D" id="3.30.70.870">
    <property type="entry name" value="Elongation Factor G (Translational Gtpase), domain 3"/>
    <property type="match status" value="1"/>
</dbReference>
<dbReference type="Gene3D" id="3.40.50.300">
    <property type="entry name" value="P-loop containing nucleotide triphosphate hydrolases"/>
    <property type="match status" value="1"/>
</dbReference>
<gene>
    <name evidence="7" type="ORF">H8891_06635</name>
</gene>
<dbReference type="Pfam" id="PF00679">
    <property type="entry name" value="EFG_C"/>
    <property type="match status" value="1"/>
</dbReference>
<dbReference type="SUPFAM" id="SSF52540">
    <property type="entry name" value="P-loop containing nucleoside triphosphate hydrolases"/>
    <property type="match status" value="1"/>
</dbReference>
<dbReference type="InterPro" id="IPR027417">
    <property type="entry name" value="P-loop_NTPase"/>
</dbReference>
<dbReference type="CDD" id="cd03711">
    <property type="entry name" value="Tet_C"/>
    <property type="match status" value="1"/>
</dbReference>
<dbReference type="InterPro" id="IPR014721">
    <property type="entry name" value="Ribsml_uS5_D2-typ_fold_subgr"/>
</dbReference>
<dbReference type="InterPro" id="IPR053905">
    <property type="entry name" value="EF-G-like_DII"/>
</dbReference>
<dbReference type="InterPro" id="IPR005225">
    <property type="entry name" value="Small_GTP-bd"/>
</dbReference>
<protein>
    <submittedName>
        <fullName evidence="7">TetM/TetW/TetO/TetS family tetracycline resistance ribosomal protection protein</fullName>
    </submittedName>
</protein>
<comment type="function">
    <text evidence="1">Abolishes the inhibitory effect of tetracyclin on protein synthesis by a non-covalent modification of the ribosomes.</text>
</comment>
<evidence type="ECO:0000256" key="2">
    <source>
        <dbReference type="ARBA" id="ARBA00022741"/>
    </source>
</evidence>
<dbReference type="SUPFAM" id="SSF54980">
    <property type="entry name" value="EF-G C-terminal domain-like"/>
    <property type="match status" value="2"/>
</dbReference>
<name>A0ABR7K2Z4_9FIRM</name>
<evidence type="ECO:0000313" key="8">
    <source>
        <dbReference type="Proteomes" id="UP000611796"/>
    </source>
</evidence>
<comment type="caution">
    <text evidence="7">The sequence shown here is derived from an EMBL/GenBank/DDBJ whole genome shotgun (WGS) entry which is preliminary data.</text>
</comment>
<dbReference type="SMART" id="SM00838">
    <property type="entry name" value="EFG_C"/>
    <property type="match status" value="1"/>
</dbReference>
<dbReference type="Gene3D" id="3.30.70.240">
    <property type="match status" value="1"/>
</dbReference>
<dbReference type="Gene3D" id="3.30.230.10">
    <property type="match status" value="1"/>
</dbReference>
<dbReference type="Pfam" id="PF00009">
    <property type="entry name" value="GTP_EFTU"/>
    <property type="match status" value="1"/>
</dbReference>
<keyword evidence="3" id="KW-0648">Protein biosynthesis</keyword>
<feature type="domain" description="Tr-type G" evidence="6">
    <location>
        <begin position="1"/>
        <end position="237"/>
    </location>
</feature>
<dbReference type="Gene3D" id="2.40.30.10">
    <property type="entry name" value="Translation factors"/>
    <property type="match status" value="1"/>
</dbReference>
<dbReference type="PRINTS" id="PR00315">
    <property type="entry name" value="ELONGATNFCT"/>
</dbReference>
<reference evidence="7 8" key="1">
    <citation type="submission" date="2020-08" db="EMBL/GenBank/DDBJ databases">
        <authorList>
            <person name="Liu C."/>
            <person name="Sun Q."/>
        </authorList>
    </citation>
    <scope>NUCLEOTIDE SEQUENCE [LARGE SCALE GENOMIC DNA]</scope>
    <source>
        <strain evidence="7 8">NSJ-45</strain>
    </source>
</reference>
<dbReference type="PANTHER" id="PTHR43261:SF1">
    <property type="entry name" value="RIBOSOME-RELEASING FACTOR 2, MITOCHONDRIAL"/>
    <property type="match status" value="1"/>
</dbReference>
<dbReference type="CDD" id="cd04168">
    <property type="entry name" value="TetM_like"/>
    <property type="match status" value="1"/>
</dbReference>
<dbReference type="SUPFAM" id="SSF50447">
    <property type="entry name" value="Translation proteins"/>
    <property type="match status" value="1"/>
</dbReference>
<dbReference type="Pfam" id="PF14492">
    <property type="entry name" value="EFG_III"/>
    <property type="match status" value="1"/>
</dbReference>
<sequence length="665" mass="76818">MNKTIGVLAHVDAGKTTFCEQLLYHTKSIRNRGRVDNKDTFLDNHEIERQRGITIFSEQGKFIYNNSNYNLIDTPGHIDFSPDMERAISIMDYAIVIISAVEKIQPHTKTVFRLLKKHNIPVFFFGNKIDREGANIEKLIEDIKLNLSEDVIDISINLNIDNEINLSEEIIEFIAERDEELLDKYLNGEYDKELWINKLIKSIKNCDIYPFFKGSALQDIGIEDFIKKLDYLTYTNYQGNNNFIGKVYKVRYDENKNRLTYIKAISGNLKVKDELKYIIKDEVITEKINNIRVYNSNKYENVNEVFAGQIFAVTGLTNIKPNEYILDKNLDINKFYENYSIDKEIDIVPTLKSKIKFDESLNIKEVLNVFKILNDEEPALNVKWNENLKEVHIHVMGKIQLEILKEIVKNRFNIDVDFGKCEILYKETLKVKTIGYGHFEPLGHYAEVHLLIEPSTRNSGIIFKSNAHVDDLTIGHQNLIKTHIFEKEHNGILGGYPLTDINITLITGRAHTKHTSGGDFRQATLRALRQGLEQVDNLLLEPFYKFKIDIGIDYIGRVLSDIQKMSGTFKDPIISEETCIIEGRGPVSTFMDYQLELISFSKGTGSISFIFDGYDECHNRDEILENRNYDKDSDSEYTSNSIFCSKGQGYIVKGREAKEYMHCLK</sequence>
<dbReference type="PRINTS" id="PR01037">
    <property type="entry name" value="TCRTETOQM"/>
</dbReference>
<evidence type="ECO:0000313" key="7">
    <source>
        <dbReference type="EMBL" id="MBC6003472.1"/>
    </source>
</evidence>
<dbReference type="SUPFAM" id="SSF54211">
    <property type="entry name" value="Ribosomal protein S5 domain 2-like"/>
    <property type="match status" value="1"/>
</dbReference>
<evidence type="ECO:0000256" key="1">
    <source>
        <dbReference type="ARBA" id="ARBA00003987"/>
    </source>
</evidence>
<dbReference type="RefSeq" id="WP_187005721.1">
    <property type="nucleotide sequence ID" value="NZ_JACRWD010000001.1"/>
</dbReference>
<dbReference type="InterPro" id="IPR005517">
    <property type="entry name" value="Transl_elong_EFG/EF2_IV"/>
</dbReference>
<evidence type="ECO:0000259" key="6">
    <source>
        <dbReference type="PROSITE" id="PS51722"/>
    </source>
</evidence>
<dbReference type="EMBL" id="JACRWD010000001">
    <property type="protein sequence ID" value="MBC6003472.1"/>
    <property type="molecule type" value="Genomic_DNA"/>
</dbReference>
<dbReference type="Pfam" id="PF03764">
    <property type="entry name" value="EFG_IV"/>
    <property type="match status" value="1"/>
</dbReference>
<dbReference type="InterPro" id="IPR000795">
    <property type="entry name" value="T_Tr_GTP-bd_dom"/>
</dbReference>
<dbReference type="InterPro" id="IPR035650">
    <property type="entry name" value="Tet_C"/>
</dbReference>
<dbReference type="InterPro" id="IPR020568">
    <property type="entry name" value="Ribosomal_Su5_D2-typ_SF"/>
</dbReference>
<dbReference type="InterPro" id="IPR009000">
    <property type="entry name" value="Transl_B-barrel_sf"/>
</dbReference>
<keyword evidence="5" id="KW-0046">Antibiotic resistance</keyword>
<dbReference type="InterPro" id="IPR041095">
    <property type="entry name" value="EFG_II"/>
</dbReference>
<accession>A0ABR7K2Z4</accession>
<dbReference type="PROSITE" id="PS51722">
    <property type="entry name" value="G_TR_2"/>
    <property type="match status" value="1"/>
</dbReference>
<dbReference type="PANTHER" id="PTHR43261">
    <property type="entry name" value="TRANSLATION ELONGATION FACTOR G-RELATED"/>
    <property type="match status" value="1"/>
</dbReference>
<evidence type="ECO:0000256" key="5">
    <source>
        <dbReference type="ARBA" id="ARBA00023251"/>
    </source>
</evidence>
<keyword evidence="4" id="KW-0342">GTP-binding</keyword>